<dbReference type="RefSeq" id="WP_088649700.1">
    <property type="nucleotide sequence ID" value="NZ_AQQR01000003.1"/>
</dbReference>
<dbReference type="AlphaFoldDB" id="A0A225NLE1"/>
<evidence type="ECO:0000256" key="10">
    <source>
        <dbReference type="ARBA" id="ARBA00022777"/>
    </source>
</evidence>
<keyword evidence="4" id="KW-1003">Cell membrane</keyword>
<evidence type="ECO:0000256" key="9">
    <source>
        <dbReference type="ARBA" id="ARBA00022741"/>
    </source>
</evidence>
<proteinExistence type="predicted"/>
<dbReference type="InterPro" id="IPR050980">
    <property type="entry name" value="2C_sensor_his_kinase"/>
</dbReference>
<keyword evidence="8 15" id="KW-0812">Transmembrane</keyword>
<evidence type="ECO:0000256" key="15">
    <source>
        <dbReference type="SAM" id="Phobius"/>
    </source>
</evidence>
<keyword evidence="6" id="KW-0597">Phosphoprotein</keyword>
<evidence type="ECO:0000256" key="5">
    <source>
        <dbReference type="ARBA" id="ARBA00022519"/>
    </source>
</evidence>
<dbReference type="SUPFAM" id="SSF55874">
    <property type="entry name" value="ATPase domain of HSP90 chaperone/DNA topoisomerase II/histidine kinase"/>
    <property type="match status" value="1"/>
</dbReference>
<evidence type="ECO:0000256" key="4">
    <source>
        <dbReference type="ARBA" id="ARBA00022475"/>
    </source>
</evidence>
<dbReference type="CDD" id="cd00075">
    <property type="entry name" value="HATPase"/>
    <property type="match status" value="1"/>
</dbReference>
<accession>A0A225NLE1</accession>
<organism evidence="18 19">
    <name type="scientific">Marinibacterium profundimaris</name>
    <dbReference type="NCBI Taxonomy" id="1679460"/>
    <lineage>
        <taxon>Bacteria</taxon>
        <taxon>Pseudomonadati</taxon>
        <taxon>Pseudomonadota</taxon>
        <taxon>Alphaproteobacteria</taxon>
        <taxon>Rhodobacterales</taxon>
        <taxon>Paracoccaceae</taxon>
        <taxon>Marinibacterium</taxon>
    </lineage>
</organism>
<dbReference type="EMBL" id="AQQR01000003">
    <property type="protein sequence ID" value="OWU74887.1"/>
    <property type="molecule type" value="Genomic_DNA"/>
</dbReference>
<dbReference type="InterPro" id="IPR003594">
    <property type="entry name" value="HATPase_dom"/>
</dbReference>
<dbReference type="InterPro" id="IPR003661">
    <property type="entry name" value="HisK_dim/P_dom"/>
</dbReference>
<keyword evidence="14 15" id="KW-0472">Membrane</keyword>
<evidence type="ECO:0000256" key="11">
    <source>
        <dbReference type="ARBA" id="ARBA00022840"/>
    </source>
</evidence>
<name>A0A225NLE1_9RHOB</name>
<feature type="domain" description="HAMP" evidence="17">
    <location>
        <begin position="182"/>
        <end position="233"/>
    </location>
</feature>
<feature type="domain" description="Histidine kinase" evidence="16">
    <location>
        <begin position="241"/>
        <end position="439"/>
    </location>
</feature>
<dbReference type="PANTHER" id="PTHR44936">
    <property type="entry name" value="SENSOR PROTEIN CREC"/>
    <property type="match status" value="1"/>
</dbReference>
<evidence type="ECO:0000256" key="2">
    <source>
        <dbReference type="ARBA" id="ARBA00004429"/>
    </source>
</evidence>
<dbReference type="PROSITE" id="PS50109">
    <property type="entry name" value="HIS_KIN"/>
    <property type="match status" value="1"/>
</dbReference>
<evidence type="ECO:0000313" key="19">
    <source>
        <dbReference type="Proteomes" id="UP000215377"/>
    </source>
</evidence>
<evidence type="ECO:0000256" key="12">
    <source>
        <dbReference type="ARBA" id="ARBA00022989"/>
    </source>
</evidence>
<comment type="subcellular location">
    <subcellularLocation>
        <location evidence="2">Cell inner membrane</location>
        <topology evidence="2">Multi-pass membrane protein</topology>
    </subcellularLocation>
</comment>
<keyword evidence="9" id="KW-0547">Nucleotide-binding</keyword>
<evidence type="ECO:0000256" key="6">
    <source>
        <dbReference type="ARBA" id="ARBA00022553"/>
    </source>
</evidence>
<dbReference type="InterPro" id="IPR036097">
    <property type="entry name" value="HisK_dim/P_sf"/>
</dbReference>
<evidence type="ECO:0000256" key="1">
    <source>
        <dbReference type="ARBA" id="ARBA00000085"/>
    </source>
</evidence>
<evidence type="ECO:0000256" key="14">
    <source>
        <dbReference type="ARBA" id="ARBA00023136"/>
    </source>
</evidence>
<dbReference type="PROSITE" id="PS50885">
    <property type="entry name" value="HAMP"/>
    <property type="match status" value="1"/>
</dbReference>
<dbReference type="SUPFAM" id="SSF47384">
    <property type="entry name" value="Homodimeric domain of signal transducing histidine kinase"/>
    <property type="match status" value="1"/>
</dbReference>
<dbReference type="InterPro" id="IPR004358">
    <property type="entry name" value="Sig_transdc_His_kin-like_C"/>
</dbReference>
<keyword evidence="12 15" id="KW-1133">Transmembrane helix</keyword>
<dbReference type="InterPro" id="IPR036890">
    <property type="entry name" value="HATPase_C_sf"/>
</dbReference>
<dbReference type="PANTHER" id="PTHR44936:SF5">
    <property type="entry name" value="SENSOR HISTIDINE KINASE ENVZ"/>
    <property type="match status" value="1"/>
</dbReference>
<dbReference type="Pfam" id="PF00512">
    <property type="entry name" value="HisKA"/>
    <property type="match status" value="1"/>
</dbReference>
<dbReference type="SMART" id="SM00387">
    <property type="entry name" value="HATPase_c"/>
    <property type="match status" value="1"/>
</dbReference>
<keyword evidence="10 18" id="KW-0418">Kinase</keyword>
<evidence type="ECO:0000256" key="13">
    <source>
        <dbReference type="ARBA" id="ARBA00023012"/>
    </source>
</evidence>
<dbReference type="OrthoDB" id="9804645at2"/>
<dbReference type="InterPro" id="IPR003660">
    <property type="entry name" value="HAMP_dom"/>
</dbReference>
<evidence type="ECO:0000259" key="17">
    <source>
        <dbReference type="PROSITE" id="PS50885"/>
    </source>
</evidence>
<keyword evidence="11" id="KW-0067">ATP-binding</keyword>
<keyword evidence="19" id="KW-1185">Reference proteome</keyword>
<dbReference type="GO" id="GO:0005886">
    <property type="term" value="C:plasma membrane"/>
    <property type="evidence" value="ECO:0007669"/>
    <property type="project" value="UniProtKB-SubCell"/>
</dbReference>
<evidence type="ECO:0000256" key="7">
    <source>
        <dbReference type="ARBA" id="ARBA00022679"/>
    </source>
</evidence>
<sequence length="439" mass="48136">MSALRLKHYMPRGLYGRAALILVLPVVLLQLVVSVIFIQRHFEDVTTQMTDTVIRELRLIIGQASAADTPAMAMARMSPTAEVLEFDLAFVAPETIPAADTRLWYDFTGFVMTRTLRGALPRVGPILLDQPRSVTVYYPTPNGPLEIVFDRRRVSASAPHQLLVNMVVFGALMTAVAFLYLRNQLRPIARLAVAATAFGRGQQVAYRPAGSIEVRAAGRAFVDMRHRIERHIEQRTLMLSGVSHDLRTPLTRLTLGLSMMDDPEAKHLLADVREMEALIDAFLDFAKGAQESEPEMLDPHALVARIVEDAQRAGSPVTLCPGEGEGEMLLRPVAIRRAVENLVGNAVRYGERAEVTVRLLPGSLRIVVEDDGPGIPPEAREDAVKAFSRLDPARNQNKGTGVGLGLAIAMDVARAHGGELRLDESERMGGLLAEIVIAR</sequence>
<keyword evidence="13" id="KW-0902">Two-component regulatory system</keyword>
<dbReference type="GO" id="GO:0005524">
    <property type="term" value="F:ATP binding"/>
    <property type="evidence" value="ECO:0007669"/>
    <property type="project" value="UniProtKB-KW"/>
</dbReference>
<dbReference type="InterPro" id="IPR005467">
    <property type="entry name" value="His_kinase_dom"/>
</dbReference>
<gene>
    <name evidence="18" type="ORF">ATO3_09975</name>
</gene>
<reference evidence="18 19" key="1">
    <citation type="submission" date="2013-04" db="EMBL/GenBank/DDBJ databases">
        <title>Oceanicola sp. 22II1-22F33 Genome Sequencing.</title>
        <authorList>
            <person name="Lai Q."/>
            <person name="Li G."/>
            <person name="Shao Z."/>
        </authorList>
    </citation>
    <scope>NUCLEOTIDE SEQUENCE [LARGE SCALE GENOMIC DNA]</scope>
    <source>
        <strain evidence="18 19">22II1-22F33</strain>
    </source>
</reference>
<evidence type="ECO:0000256" key="8">
    <source>
        <dbReference type="ARBA" id="ARBA00022692"/>
    </source>
</evidence>
<keyword evidence="5" id="KW-0997">Cell inner membrane</keyword>
<feature type="transmembrane region" description="Helical" evidence="15">
    <location>
        <begin position="162"/>
        <end position="181"/>
    </location>
</feature>
<dbReference type="Gene3D" id="1.10.287.130">
    <property type="match status" value="1"/>
</dbReference>
<protein>
    <recommendedName>
        <fullName evidence="3">histidine kinase</fullName>
        <ecNumber evidence="3">2.7.13.3</ecNumber>
    </recommendedName>
</protein>
<comment type="caution">
    <text evidence="18">The sequence shown here is derived from an EMBL/GenBank/DDBJ whole genome shotgun (WGS) entry which is preliminary data.</text>
</comment>
<evidence type="ECO:0000313" key="18">
    <source>
        <dbReference type="EMBL" id="OWU74887.1"/>
    </source>
</evidence>
<keyword evidence="7" id="KW-0808">Transferase</keyword>
<dbReference type="EC" id="2.7.13.3" evidence="3"/>
<dbReference type="CDD" id="cd00082">
    <property type="entry name" value="HisKA"/>
    <property type="match status" value="1"/>
</dbReference>
<dbReference type="SMART" id="SM00388">
    <property type="entry name" value="HisKA"/>
    <property type="match status" value="1"/>
</dbReference>
<dbReference type="Pfam" id="PF02518">
    <property type="entry name" value="HATPase_c"/>
    <property type="match status" value="1"/>
</dbReference>
<evidence type="ECO:0000259" key="16">
    <source>
        <dbReference type="PROSITE" id="PS50109"/>
    </source>
</evidence>
<dbReference type="Proteomes" id="UP000215377">
    <property type="component" value="Unassembled WGS sequence"/>
</dbReference>
<evidence type="ECO:0000256" key="3">
    <source>
        <dbReference type="ARBA" id="ARBA00012438"/>
    </source>
</evidence>
<dbReference type="Gene3D" id="3.30.565.10">
    <property type="entry name" value="Histidine kinase-like ATPase, C-terminal domain"/>
    <property type="match status" value="1"/>
</dbReference>
<comment type="catalytic activity">
    <reaction evidence="1">
        <text>ATP + protein L-histidine = ADP + protein N-phospho-L-histidine.</text>
        <dbReference type="EC" id="2.7.13.3"/>
    </reaction>
</comment>
<dbReference type="GO" id="GO:0000155">
    <property type="term" value="F:phosphorelay sensor kinase activity"/>
    <property type="evidence" value="ECO:0007669"/>
    <property type="project" value="InterPro"/>
</dbReference>
<dbReference type="PRINTS" id="PR00344">
    <property type="entry name" value="BCTRLSENSOR"/>
</dbReference>